<evidence type="ECO:0000256" key="1">
    <source>
        <dbReference type="SAM" id="MobiDB-lite"/>
    </source>
</evidence>
<name>A0A2M4CD18_9DIPT</name>
<accession>A0A2M4CD18</accession>
<feature type="region of interest" description="Disordered" evidence="1">
    <location>
        <begin position="55"/>
        <end position="74"/>
    </location>
</feature>
<dbReference type="AlphaFoldDB" id="A0A2M4CD18"/>
<proteinExistence type="predicted"/>
<protein>
    <submittedName>
        <fullName evidence="3">Putative secreted protein</fullName>
    </submittedName>
</protein>
<sequence>MVGTSKVFLCPRVCLCVCVCVCEIVRCILNARGRKASAGLARGEGMRISGHLFSSRKRHPGATRSAADGGSDDE</sequence>
<evidence type="ECO:0000256" key="2">
    <source>
        <dbReference type="SAM" id="SignalP"/>
    </source>
</evidence>
<evidence type="ECO:0000313" key="3">
    <source>
        <dbReference type="EMBL" id="MBW63204.1"/>
    </source>
</evidence>
<organism evidence="3">
    <name type="scientific">Anopheles marajoara</name>
    <dbReference type="NCBI Taxonomy" id="58244"/>
    <lineage>
        <taxon>Eukaryota</taxon>
        <taxon>Metazoa</taxon>
        <taxon>Ecdysozoa</taxon>
        <taxon>Arthropoda</taxon>
        <taxon>Hexapoda</taxon>
        <taxon>Insecta</taxon>
        <taxon>Pterygota</taxon>
        <taxon>Neoptera</taxon>
        <taxon>Endopterygota</taxon>
        <taxon>Diptera</taxon>
        <taxon>Nematocera</taxon>
        <taxon>Culicoidea</taxon>
        <taxon>Culicidae</taxon>
        <taxon>Anophelinae</taxon>
        <taxon>Anopheles</taxon>
    </lineage>
</organism>
<feature type="chain" id="PRO_5014811572" evidence="2">
    <location>
        <begin position="17"/>
        <end position="74"/>
    </location>
</feature>
<keyword evidence="2" id="KW-0732">Signal</keyword>
<dbReference type="EMBL" id="GGFJ01014063">
    <property type="protein sequence ID" value="MBW63204.1"/>
    <property type="molecule type" value="Transcribed_RNA"/>
</dbReference>
<reference evidence="3" key="1">
    <citation type="submission" date="2018-01" db="EMBL/GenBank/DDBJ databases">
        <title>An insight into the sialome of Amazonian anophelines.</title>
        <authorList>
            <person name="Ribeiro J.M."/>
            <person name="Scarpassa V."/>
            <person name="Calvo E."/>
        </authorList>
    </citation>
    <scope>NUCLEOTIDE SEQUENCE</scope>
    <source>
        <tissue evidence="3">Salivary glands</tissue>
    </source>
</reference>
<feature type="signal peptide" evidence="2">
    <location>
        <begin position="1"/>
        <end position="16"/>
    </location>
</feature>